<dbReference type="RefSeq" id="XP_029222211.1">
    <property type="nucleotide sequence ID" value="XM_029359298.1"/>
</dbReference>
<comment type="caution">
    <text evidence="5">The sequence shown here is derived from an EMBL/GenBank/DDBJ whole genome shotgun (WGS) entry which is preliminary data.</text>
</comment>
<dbReference type="InterPro" id="IPR042099">
    <property type="entry name" value="ANL_N_sf"/>
</dbReference>
<dbReference type="OrthoDB" id="1700726at2759"/>
<dbReference type="PANTHER" id="PTHR43272">
    <property type="entry name" value="LONG-CHAIN-FATTY-ACID--COA LIGASE"/>
    <property type="match status" value="1"/>
</dbReference>
<dbReference type="InterPro" id="IPR000873">
    <property type="entry name" value="AMP-dep_synth/lig_dom"/>
</dbReference>
<dbReference type="KEGG" id="bbes:BESB_005430"/>
<keyword evidence="1" id="KW-0547">Nucleotide-binding</keyword>
<dbReference type="Pfam" id="PF00501">
    <property type="entry name" value="AMP-binding"/>
    <property type="match status" value="1"/>
</dbReference>
<evidence type="ECO:0000313" key="6">
    <source>
        <dbReference type="Proteomes" id="UP000224006"/>
    </source>
</evidence>
<dbReference type="PROSITE" id="PS00455">
    <property type="entry name" value="AMP_BINDING"/>
    <property type="match status" value="1"/>
</dbReference>
<feature type="region of interest" description="Disordered" evidence="3">
    <location>
        <begin position="1"/>
        <end position="20"/>
    </location>
</feature>
<dbReference type="EMBL" id="NWUJ01000001">
    <property type="protein sequence ID" value="PFH38202.1"/>
    <property type="molecule type" value="Genomic_DNA"/>
</dbReference>
<feature type="region of interest" description="Disordered" evidence="3">
    <location>
        <begin position="112"/>
        <end position="168"/>
    </location>
</feature>
<reference evidence="5 6" key="1">
    <citation type="submission" date="2017-09" db="EMBL/GenBank/DDBJ databases">
        <title>Genome sequencing of Besnoitia besnoiti strain Bb-Ger1.</title>
        <authorList>
            <person name="Schares G."/>
            <person name="Venepally P."/>
            <person name="Lorenzi H.A."/>
        </authorList>
    </citation>
    <scope>NUCLEOTIDE SEQUENCE [LARGE SCALE GENOMIC DNA]</scope>
    <source>
        <strain evidence="5 6">Bb-Ger1</strain>
    </source>
</reference>
<evidence type="ECO:0000256" key="3">
    <source>
        <dbReference type="SAM" id="MobiDB-lite"/>
    </source>
</evidence>
<name>A0A2A9MQD7_BESBE</name>
<evidence type="ECO:0000256" key="1">
    <source>
        <dbReference type="ARBA" id="ARBA00022741"/>
    </source>
</evidence>
<dbReference type="GO" id="GO:0004467">
    <property type="term" value="F:long-chain fatty acid-CoA ligase activity"/>
    <property type="evidence" value="ECO:0007669"/>
    <property type="project" value="TreeGrafter"/>
</dbReference>
<dbReference type="Gene3D" id="3.40.50.12780">
    <property type="entry name" value="N-terminal domain of ligase-like"/>
    <property type="match status" value="1"/>
</dbReference>
<feature type="compositionally biased region" description="Low complexity" evidence="3">
    <location>
        <begin position="112"/>
        <end position="138"/>
    </location>
</feature>
<evidence type="ECO:0000259" key="4">
    <source>
        <dbReference type="Pfam" id="PF00501"/>
    </source>
</evidence>
<dbReference type="InterPro" id="IPR020845">
    <property type="entry name" value="AMP-binding_CS"/>
</dbReference>
<gene>
    <name evidence="5" type="ORF">BESB_005430</name>
</gene>
<feature type="compositionally biased region" description="Polar residues" evidence="3">
    <location>
        <begin position="153"/>
        <end position="167"/>
    </location>
</feature>
<dbReference type="AlphaFoldDB" id="A0A2A9MQD7"/>
<proteinExistence type="predicted"/>
<dbReference type="GeneID" id="40305606"/>
<dbReference type="SUPFAM" id="SSF56801">
    <property type="entry name" value="Acetyl-CoA synthetase-like"/>
    <property type="match status" value="1"/>
</dbReference>
<keyword evidence="2" id="KW-0067">ATP-binding</keyword>
<protein>
    <submittedName>
        <fullName evidence="5">AMP-binding enzyme domain-containing protein</fullName>
    </submittedName>
</protein>
<organism evidence="5 6">
    <name type="scientific">Besnoitia besnoiti</name>
    <name type="common">Apicomplexan protozoan</name>
    <dbReference type="NCBI Taxonomy" id="94643"/>
    <lineage>
        <taxon>Eukaryota</taxon>
        <taxon>Sar</taxon>
        <taxon>Alveolata</taxon>
        <taxon>Apicomplexa</taxon>
        <taxon>Conoidasida</taxon>
        <taxon>Coccidia</taxon>
        <taxon>Eucoccidiorida</taxon>
        <taxon>Eimeriorina</taxon>
        <taxon>Sarcocystidae</taxon>
        <taxon>Besnoitia</taxon>
    </lineage>
</organism>
<dbReference type="VEuPathDB" id="ToxoDB:BESB_005430"/>
<evidence type="ECO:0000256" key="2">
    <source>
        <dbReference type="ARBA" id="ARBA00022840"/>
    </source>
</evidence>
<feature type="domain" description="AMP-dependent synthetase/ligase" evidence="4">
    <location>
        <begin position="171"/>
        <end position="593"/>
    </location>
</feature>
<dbReference type="STRING" id="94643.A0A2A9MQD7"/>
<accession>A0A2A9MQD7</accession>
<dbReference type="PANTHER" id="PTHR43272:SF33">
    <property type="entry name" value="AMP-BINDING DOMAIN-CONTAINING PROTEIN-RELATED"/>
    <property type="match status" value="1"/>
</dbReference>
<evidence type="ECO:0000313" key="5">
    <source>
        <dbReference type="EMBL" id="PFH38202.1"/>
    </source>
</evidence>
<keyword evidence="6" id="KW-1185">Reference proteome</keyword>
<dbReference type="GO" id="GO:0005783">
    <property type="term" value="C:endoplasmic reticulum"/>
    <property type="evidence" value="ECO:0007669"/>
    <property type="project" value="TreeGrafter"/>
</dbReference>
<dbReference type="GO" id="GO:0016020">
    <property type="term" value="C:membrane"/>
    <property type="evidence" value="ECO:0007669"/>
    <property type="project" value="TreeGrafter"/>
</dbReference>
<sequence>MSMSFCAEAAEGATSNGARVPPKEQWRGLYAVPVEGIPKKEGESAVYRCIESSDNPVPVTMLPGSLKGYPDVRSPFDALYCAALAFPDDPFLGEREKLLLVVPAPGADREAAAGADARTLSSASGSGAAAPSPPGNAGDKPGTPGTGKDSASGFRSTRSGESLSDSCGRNVPDAVSFGDYKWITYKETLEKTQALAWALSNEVEVPVSAFGEDADVQEIFRFAGIWARSSAAWRITDFACNAAKLVSVPLYDTLGHEALLYILGLTKLQVLFVEGAKLHPALRLATEDKVPLRTVICFDPVTPEEVEEFSAAQIKLYYLDELIEKGSGKPHERPALGLEDVYTVIFTSGTTGVPKGVVHTNGGFVATIAGYVESNNRMNLARGDTTISYLPQSHVYQRGVEVILTHIGVRIGYYSGEITRLIEDLQRLKPTVFFGVPRVYTRILDRIMSGVKEKSGLVQWLFRKALSWKENNYKKDGSRFSATVPDVLFGKVRATFGGQLKTLCMGSAPMKAEALVTLQMLLAAPVCEGWGMTETGICFLQEAADNEKGTIGGPFPSLEFKIVSRPDLAYSADGEVPRGELLVRGPSIMKRYFQDTESTEAALDEDGWMRTGDVVELLPSGAPRIIDRAKNIFKLAQGEYISPERLENIFACSPFVEQIYLHGDSVQNSLVAVVVPSKDAVLEWAKEQKKDKMPYSDLLNDPDLRRTVVLSIKEAGRGRVHSFEEPKSVFLTPFAFTPDNGLATPTMKVVRKAVEKEYRKQIDELYAKLQGKTP</sequence>
<dbReference type="GO" id="GO:0005524">
    <property type="term" value="F:ATP binding"/>
    <property type="evidence" value="ECO:0007669"/>
    <property type="project" value="UniProtKB-KW"/>
</dbReference>
<dbReference type="Proteomes" id="UP000224006">
    <property type="component" value="Chromosome I"/>
</dbReference>